<name>A0A6P0BI88_RHILE</name>
<protein>
    <submittedName>
        <fullName evidence="1">Uncharacterized protein</fullName>
    </submittedName>
</protein>
<organism evidence="1 2">
    <name type="scientific">Rhizobium leguminosarum</name>
    <dbReference type="NCBI Taxonomy" id="384"/>
    <lineage>
        <taxon>Bacteria</taxon>
        <taxon>Pseudomonadati</taxon>
        <taxon>Pseudomonadota</taxon>
        <taxon>Alphaproteobacteria</taxon>
        <taxon>Hyphomicrobiales</taxon>
        <taxon>Rhizobiaceae</taxon>
        <taxon>Rhizobium/Agrobacterium group</taxon>
        <taxon>Rhizobium</taxon>
    </lineage>
</organism>
<accession>A0A6P0BI88</accession>
<sequence length="159" mass="18904">MPYSDALDRWPEDDLIDRYLDISQWLALSFRKKHGNNVPPFFDDEDQKVMERIVQQEKDRKLRRRIEAAMELHRLLSTTVDRYGQEQFKHGAVSLETGEVSIRRGATPYSPEIEYWISFREPEDYGVYSFFVHDDGRISRSYYQSNADFTHKVYLTARG</sequence>
<dbReference type="RefSeq" id="WP_164578531.1">
    <property type="nucleotide sequence ID" value="NZ_WUEZ01000039.1"/>
</dbReference>
<evidence type="ECO:0000313" key="2">
    <source>
        <dbReference type="Proteomes" id="UP000471560"/>
    </source>
</evidence>
<proteinExistence type="predicted"/>
<gene>
    <name evidence="1" type="ORF">GR204_27640</name>
</gene>
<evidence type="ECO:0000313" key="1">
    <source>
        <dbReference type="EMBL" id="NEI37692.1"/>
    </source>
</evidence>
<reference evidence="1 2" key="1">
    <citation type="submission" date="2019-12" db="EMBL/GenBank/DDBJ databases">
        <title>Rhizobium genotypes associated with high levels of biological nitrogen fixation by grain legumes in a temperate-maritime cropping system.</title>
        <authorList>
            <person name="Maluk M."/>
            <person name="Francesc Ferrando Molina F."/>
            <person name="Lopez Del Egido L."/>
            <person name="Lafos M."/>
            <person name="Langarica-Fuentes A."/>
            <person name="Gebre Yohannes G."/>
            <person name="Young M.W."/>
            <person name="Martin P."/>
            <person name="Gantlett R."/>
            <person name="Kenicer G."/>
            <person name="Hawes C."/>
            <person name="Begg G.S."/>
            <person name="Quilliam R.S."/>
            <person name="Squire G.R."/>
            <person name="Poole P.S."/>
            <person name="Young P.W."/>
            <person name="Iannetta P.M."/>
            <person name="James E.K."/>
        </authorList>
    </citation>
    <scope>NUCLEOTIDE SEQUENCE [LARGE SCALE GENOMIC DNA]</scope>
    <source>
        <strain evidence="1 2">JHI1096</strain>
    </source>
</reference>
<dbReference type="Proteomes" id="UP000471560">
    <property type="component" value="Unassembled WGS sequence"/>
</dbReference>
<comment type="caution">
    <text evidence="1">The sequence shown here is derived from an EMBL/GenBank/DDBJ whole genome shotgun (WGS) entry which is preliminary data.</text>
</comment>
<dbReference type="AlphaFoldDB" id="A0A6P0BI88"/>
<dbReference type="EMBL" id="WUEZ01000039">
    <property type="protein sequence ID" value="NEI37692.1"/>
    <property type="molecule type" value="Genomic_DNA"/>
</dbReference>